<evidence type="ECO:0000313" key="2">
    <source>
        <dbReference type="EMBL" id="RNE96155.1"/>
    </source>
</evidence>
<reference evidence="2 3" key="1">
    <citation type="journal article" date="2018" name="BMC Genomics">
        <title>Genomic comparison of Trypanosoma conorhini and Trypanosoma rangeli to Trypanosoma cruzi strains of high and low virulence.</title>
        <authorList>
            <person name="Bradwell K.R."/>
            <person name="Koparde V.N."/>
            <person name="Matveyev A.V."/>
            <person name="Serrano M.G."/>
            <person name="Alves J.M."/>
            <person name="Parikh H."/>
            <person name="Huang B."/>
            <person name="Lee V."/>
            <person name="Espinosa-Alvarez O."/>
            <person name="Ortiz P.A."/>
            <person name="Costa-Martins A.G."/>
            <person name="Teixeira M.M."/>
            <person name="Buck G.A."/>
        </authorList>
    </citation>
    <scope>NUCLEOTIDE SEQUENCE [LARGE SCALE GENOMIC DNA]</scope>
    <source>
        <strain evidence="2 3">AM80</strain>
    </source>
</reference>
<dbReference type="Proteomes" id="UP000283634">
    <property type="component" value="Unassembled WGS sequence"/>
</dbReference>
<dbReference type="GeneID" id="40333871"/>
<name>A0A3R7K9A1_TRYRA</name>
<keyword evidence="3" id="KW-1185">Reference proteome</keyword>
<comment type="caution">
    <text evidence="2">The sequence shown here is derived from an EMBL/GenBank/DDBJ whole genome shotgun (WGS) entry which is preliminary data.</text>
</comment>
<dbReference type="EMBL" id="MKGL01000736">
    <property type="protein sequence ID" value="RNE96155.1"/>
    <property type="molecule type" value="Genomic_DNA"/>
</dbReference>
<gene>
    <name evidence="2" type="ORF">TraAM80_09938</name>
</gene>
<dbReference type="RefSeq" id="XP_029233553.1">
    <property type="nucleotide sequence ID" value="XM_029386593.1"/>
</dbReference>
<feature type="compositionally biased region" description="Basic residues" evidence="1">
    <location>
        <begin position="31"/>
        <end position="41"/>
    </location>
</feature>
<evidence type="ECO:0000313" key="3">
    <source>
        <dbReference type="Proteomes" id="UP000283634"/>
    </source>
</evidence>
<proteinExistence type="predicted"/>
<accession>A0A3R7K9A1</accession>
<evidence type="ECO:0000256" key="1">
    <source>
        <dbReference type="SAM" id="MobiDB-lite"/>
    </source>
</evidence>
<sequence>MEEMLLQFQSVRPLPRAADRGGLRLRVRRHPVAHRASRSGRRLPAGLNTAGERTDGVAGSSSGEAGRPVCSAVVVQCRVPGDARCPRCRWYARVGAGVVSPEQEHAASVVRWGGA</sequence>
<dbReference type="AlphaFoldDB" id="A0A3R7K9A1"/>
<organism evidence="2 3">
    <name type="scientific">Trypanosoma rangeli</name>
    <dbReference type="NCBI Taxonomy" id="5698"/>
    <lineage>
        <taxon>Eukaryota</taxon>
        <taxon>Discoba</taxon>
        <taxon>Euglenozoa</taxon>
        <taxon>Kinetoplastea</taxon>
        <taxon>Metakinetoplastina</taxon>
        <taxon>Trypanosomatida</taxon>
        <taxon>Trypanosomatidae</taxon>
        <taxon>Trypanosoma</taxon>
        <taxon>Herpetosoma</taxon>
    </lineage>
</organism>
<feature type="region of interest" description="Disordered" evidence="1">
    <location>
        <begin position="31"/>
        <end position="66"/>
    </location>
</feature>
<protein>
    <submittedName>
        <fullName evidence="2">Uncharacterized protein</fullName>
    </submittedName>
</protein>